<evidence type="ECO:0000256" key="2">
    <source>
        <dbReference type="ARBA" id="ARBA00006939"/>
    </source>
</evidence>
<evidence type="ECO:0000256" key="8">
    <source>
        <dbReference type="ARBA" id="ARBA00040593"/>
    </source>
</evidence>
<keyword evidence="3" id="KW-1003">Cell membrane</keyword>
<feature type="transmembrane region" description="Helical" evidence="11">
    <location>
        <begin position="232"/>
        <end position="254"/>
    </location>
</feature>
<keyword evidence="4 11" id="KW-0812">Transmembrane</keyword>
<dbReference type="PANTHER" id="PTHR11040:SF211">
    <property type="entry name" value="ZINC TRANSPORTER ZIP11"/>
    <property type="match status" value="1"/>
</dbReference>
<dbReference type="InterPro" id="IPR003689">
    <property type="entry name" value="ZIP"/>
</dbReference>
<evidence type="ECO:0000313" key="13">
    <source>
        <dbReference type="Proteomes" id="UP000794436"/>
    </source>
</evidence>
<evidence type="ECO:0000256" key="4">
    <source>
        <dbReference type="ARBA" id="ARBA00022692"/>
    </source>
</evidence>
<evidence type="ECO:0000256" key="1">
    <source>
        <dbReference type="ARBA" id="ARBA00004651"/>
    </source>
</evidence>
<dbReference type="PANTHER" id="PTHR11040">
    <property type="entry name" value="ZINC/IRON TRANSPORTER"/>
    <property type="match status" value="1"/>
</dbReference>
<comment type="subcellular location">
    <subcellularLocation>
        <location evidence="1">Cell membrane</location>
        <topology evidence="1">Multi-pass membrane protein</topology>
    </subcellularLocation>
</comment>
<evidence type="ECO:0000256" key="5">
    <source>
        <dbReference type="ARBA" id="ARBA00022833"/>
    </source>
</evidence>
<organism evidence="12 13">
    <name type="scientific">Pythium oligandrum</name>
    <name type="common">Mycoparasitic fungus</name>
    <dbReference type="NCBI Taxonomy" id="41045"/>
    <lineage>
        <taxon>Eukaryota</taxon>
        <taxon>Sar</taxon>
        <taxon>Stramenopiles</taxon>
        <taxon>Oomycota</taxon>
        <taxon>Peronosporomycetes</taxon>
        <taxon>Pythiales</taxon>
        <taxon>Pythiaceae</taxon>
        <taxon>Pythium</taxon>
    </lineage>
</organism>
<dbReference type="Pfam" id="PF02535">
    <property type="entry name" value="Zip"/>
    <property type="match status" value="1"/>
</dbReference>
<keyword evidence="13" id="KW-1185">Reference proteome</keyword>
<sequence>MIPDQHPVVQALLGTLVTWGLTALGSAMVFVLDVDNKQTSQKILDGMLGFAGGVMLAASYWSLLAPAIEIAEESELYGPDGRWAFVPAAVGFGLGALTLFGTEHALPYIEKFLGRPQDFSKKDDDYDATRAYNVSPVTSRGSTSDPMAHYGVSSASKTNSFRRVLLLVIAITLHNLPEGMAVGVGFGSVGQSTSASFANAVNLAIGIGLQNFPEGLAVSMPLRREGMSPFRAFMWGQLSGIVEPFGGLIGAGAVMYVQPILPYALSFAAGAMIFVVVDDLIPEATQSGNQKLATLGVIIGFIVMMSMDVALG</sequence>
<comment type="caution">
    <text evidence="12">The sequence shown here is derived from an EMBL/GenBank/DDBJ whole genome shotgun (WGS) entry which is preliminary data.</text>
</comment>
<reference evidence="12" key="1">
    <citation type="submission" date="2019-03" db="EMBL/GenBank/DDBJ databases">
        <title>Long read genome sequence of the mycoparasitic Pythium oligandrum ATCC 38472 isolated from sugarbeet rhizosphere.</title>
        <authorList>
            <person name="Gaulin E."/>
        </authorList>
    </citation>
    <scope>NUCLEOTIDE SEQUENCE</scope>
    <source>
        <strain evidence="12">ATCC 38472_TT</strain>
    </source>
</reference>
<feature type="transmembrane region" description="Helical" evidence="11">
    <location>
        <begin position="44"/>
        <end position="63"/>
    </location>
</feature>
<dbReference type="AlphaFoldDB" id="A0A8K1FNL7"/>
<evidence type="ECO:0000256" key="10">
    <source>
        <dbReference type="ARBA" id="ARBA00042973"/>
    </source>
</evidence>
<dbReference type="GO" id="GO:0005886">
    <property type="term" value="C:plasma membrane"/>
    <property type="evidence" value="ECO:0007669"/>
    <property type="project" value="UniProtKB-SubCell"/>
</dbReference>
<dbReference type="OrthoDB" id="262547at2759"/>
<keyword evidence="5" id="KW-0862">Zinc</keyword>
<proteinExistence type="inferred from homology"/>
<protein>
    <recommendedName>
        <fullName evidence="8">Zinc transporter ZIP11</fullName>
    </recommendedName>
    <alternativeName>
        <fullName evidence="9">Solute carrier family 39 member 11</fullName>
    </alternativeName>
    <alternativeName>
        <fullName evidence="10">Zrt- and Irt-like protein 11</fullName>
    </alternativeName>
</protein>
<evidence type="ECO:0000256" key="3">
    <source>
        <dbReference type="ARBA" id="ARBA00022475"/>
    </source>
</evidence>
<evidence type="ECO:0000256" key="7">
    <source>
        <dbReference type="ARBA" id="ARBA00023136"/>
    </source>
</evidence>
<accession>A0A8K1FNL7</accession>
<gene>
    <name evidence="12" type="ORF">Poli38472_003767</name>
</gene>
<evidence type="ECO:0000256" key="6">
    <source>
        <dbReference type="ARBA" id="ARBA00022989"/>
    </source>
</evidence>
<name>A0A8K1FNL7_PYTOL</name>
<keyword evidence="6 11" id="KW-1133">Transmembrane helix</keyword>
<dbReference type="Proteomes" id="UP000794436">
    <property type="component" value="Unassembled WGS sequence"/>
</dbReference>
<evidence type="ECO:0000313" key="12">
    <source>
        <dbReference type="EMBL" id="TMW66002.1"/>
    </source>
</evidence>
<feature type="transmembrane region" description="Helical" evidence="11">
    <location>
        <begin position="83"/>
        <end position="102"/>
    </location>
</feature>
<evidence type="ECO:0000256" key="9">
    <source>
        <dbReference type="ARBA" id="ARBA00042540"/>
    </source>
</evidence>
<comment type="similarity">
    <text evidence="2">Belongs to the ZIP transporter (TC 2.A.5) family.</text>
</comment>
<feature type="transmembrane region" description="Helical" evidence="11">
    <location>
        <begin position="260"/>
        <end position="280"/>
    </location>
</feature>
<feature type="transmembrane region" description="Helical" evidence="11">
    <location>
        <begin position="292"/>
        <end position="311"/>
    </location>
</feature>
<dbReference type="GO" id="GO:0005385">
    <property type="term" value="F:zinc ion transmembrane transporter activity"/>
    <property type="evidence" value="ECO:0007669"/>
    <property type="project" value="TreeGrafter"/>
</dbReference>
<feature type="transmembrane region" description="Helical" evidence="11">
    <location>
        <begin position="12"/>
        <end position="32"/>
    </location>
</feature>
<keyword evidence="7 11" id="KW-0472">Membrane</keyword>
<dbReference type="EMBL" id="SPLM01000036">
    <property type="protein sequence ID" value="TMW66002.1"/>
    <property type="molecule type" value="Genomic_DNA"/>
</dbReference>
<evidence type="ECO:0000256" key="11">
    <source>
        <dbReference type="SAM" id="Phobius"/>
    </source>
</evidence>